<proteinExistence type="predicted"/>
<dbReference type="InterPro" id="IPR002104">
    <property type="entry name" value="Integrase_catalytic"/>
</dbReference>
<reference evidence="3 4" key="1">
    <citation type="submission" date="2015-04" db="EMBL/GenBank/DDBJ databases">
        <title>Complete Sequence for the Genome of the Thioalkalivibrio versutus D301.</title>
        <authorList>
            <person name="Mu T."/>
            <person name="Zhou J."/>
            <person name="Xu X."/>
        </authorList>
    </citation>
    <scope>NUCLEOTIDE SEQUENCE [LARGE SCALE GENOMIC DNA]</scope>
    <source>
        <strain evidence="3 4">D301</strain>
    </source>
</reference>
<evidence type="ECO:0000313" key="4">
    <source>
        <dbReference type="Proteomes" id="UP000064201"/>
    </source>
</evidence>
<evidence type="ECO:0000256" key="1">
    <source>
        <dbReference type="ARBA" id="ARBA00023172"/>
    </source>
</evidence>
<dbReference type="PROSITE" id="PS51898">
    <property type="entry name" value="TYR_RECOMBINASE"/>
    <property type="match status" value="1"/>
</dbReference>
<dbReference type="InterPro" id="IPR011010">
    <property type="entry name" value="DNA_brk_join_enz"/>
</dbReference>
<dbReference type="KEGG" id="tvr:TVD_05890"/>
<keyword evidence="4" id="KW-1185">Reference proteome</keyword>
<dbReference type="PATRIC" id="fig|106634.4.peg.1200"/>
<organism evidence="3 4">
    <name type="scientific">Thioalkalivibrio versutus</name>
    <dbReference type="NCBI Taxonomy" id="106634"/>
    <lineage>
        <taxon>Bacteria</taxon>
        <taxon>Pseudomonadati</taxon>
        <taxon>Pseudomonadota</taxon>
        <taxon>Gammaproteobacteria</taxon>
        <taxon>Chromatiales</taxon>
        <taxon>Ectothiorhodospiraceae</taxon>
        <taxon>Thioalkalivibrio</taxon>
    </lineage>
</organism>
<evidence type="ECO:0000259" key="2">
    <source>
        <dbReference type="PROSITE" id="PS51898"/>
    </source>
</evidence>
<dbReference type="Gene3D" id="1.10.443.10">
    <property type="entry name" value="Intergrase catalytic core"/>
    <property type="match status" value="1"/>
</dbReference>
<dbReference type="InterPro" id="IPR013762">
    <property type="entry name" value="Integrase-like_cat_sf"/>
</dbReference>
<protein>
    <recommendedName>
        <fullName evidence="2">Tyr recombinase domain-containing protein</fullName>
    </recommendedName>
</protein>
<dbReference type="GO" id="GO:0006310">
    <property type="term" value="P:DNA recombination"/>
    <property type="evidence" value="ECO:0007669"/>
    <property type="project" value="UniProtKB-KW"/>
</dbReference>
<dbReference type="OrthoDB" id="9157643at2"/>
<dbReference type="GO" id="GO:0003677">
    <property type="term" value="F:DNA binding"/>
    <property type="evidence" value="ECO:0007669"/>
    <property type="project" value="InterPro"/>
</dbReference>
<gene>
    <name evidence="3" type="ORF">TVD_05890</name>
</gene>
<dbReference type="SUPFAM" id="SSF56349">
    <property type="entry name" value="DNA breaking-rejoining enzymes"/>
    <property type="match status" value="1"/>
</dbReference>
<dbReference type="AlphaFoldDB" id="A0A0G3GC56"/>
<dbReference type="EMBL" id="CP011367">
    <property type="protein sequence ID" value="AKJ96441.1"/>
    <property type="molecule type" value="Genomic_DNA"/>
</dbReference>
<dbReference type="Proteomes" id="UP000064201">
    <property type="component" value="Chromosome"/>
</dbReference>
<accession>A0A0G3GC56</accession>
<keyword evidence="1" id="KW-0233">DNA recombination</keyword>
<dbReference type="GO" id="GO:0015074">
    <property type="term" value="P:DNA integration"/>
    <property type="evidence" value="ECO:0007669"/>
    <property type="project" value="InterPro"/>
</dbReference>
<evidence type="ECO:0000313" key="3">
    <source>
        <dbReference type="EMBL" id="AKJ96441.1"/>
    </source>
</evidence>
<sequence>MKPKTAYDRFNALAVPLAGFLGNEDPATFECVDDFVEVYTAVLETVDTLSKRKRLAAALASFHDFLRNAHGAPDIASAGLFTVRGRQPHAVDANFIEPRAFEWAVRWLDYRYAEDPELRESLVLIACLGYFAGLRRSEAIGLLIGDLDGEPAWDCVVRPNRNRGLKSSSAHRVVPLGVLLPARYLNRLQKWWAERRKTMLAEGGDPATAPLFDRPRKKGAENDNLRRFDRDLERVTDALIRVTGDGGLRYHHLRHSFANQLLLALWRHEHRDDALVVERLDPLIGFEGVATLRTTLLGDSPVQRRSLRLISALMGHLTTEITMNHYIHLTDLVWGQAVRGALPSLEFHDVARILGVSLKHVQRSKRTFQTGNPVLLLERMLDRHLGSPVPADMDAGKPKQLLPPRDPHAALLSLTDHLNRASQDDSKVVHFVGPWQGPTLDVLRAWISDVPEHFRRPRTGRHERIIAPPRTQQGLGLSKEAVQLLLGVKGAWGKEERARLLRIFLSGKLASGPLDVVLATLPALDLWVRFLREIQLDDAFEYMHFSGKGGGRETPMGQYQYWAQRAPVALESGDANPEPFAENLPEKRKGVVIARHRRSGEAGRHRWVYGVCWSLVMLKANDEHPELALLTP</sequence>
<name>A0A0G3GC56_9GAMM</name>
<feature type="domain" description="Tyr recombinase" evidence="2">
    <location>
        <begin position="94"/>
        <end position="339"/>
    </location>
</feature>